<protein>
    <submittedName>
        <fullName evidence="2">Uncharacterized protein</fullName>
    </submittedName>
</protein>
<keyword evidence="1" id="KW-1133">Transmembrane helix</keyword>
<dbReference type="AlphaFoldDB" id="A0A061FPL9"/>
<organism evidence="2 3">
    <name type="scientific">Theobroma cacao</name>
    <name type="common">Cacao</name>
    <name type="synonym">Cocoa</name>
    <dbReference type="NCBI Taxonomy" id="3641"/>
    <lineage>
        <taxon>Eukaryota</taxon>
        <taxon>Viridiplantae</taxon>
        <taxon>Streptophyta</taxon>
        <taxon>Embryophyta</taxon>
        <taxon>Tracheophyta</taxon>
        <taxon>Spermatophyta</taxon>
        <taxon>Magnoliopsida</taxon>
        <taxon>eudicotyledons</taxon>
        <taxon>Gunneridae</taxon>
        <taxon>Pentapetalae</taxon>
        <taxon>rosids</taxon>
        <taxon>malvids</taxon>
        <taxon>Malvales</taxon>
        <taxon>Malvaceae</taxon>
        <taxon>Byttnerioideae</taxon>
        <taxon>Theobroma</taxon>
    </lineage>
</organism>
<feature type="transmembrane region" description="Helical" evidence="1">
    <location>
        <begin position="15"/>
        <end position="36"/>
    </location>
</feature>
<accession>A0A061FPL9</accession>
<keyword evidence="3" id="KW-1185">Reference proteome</keyword>
<evidence type="ECO:0000313" key="2">
    <source>
        <dbReference type="EMBL" id="EOY16479.1"/>
    </source>
</evidence>
<dbReference type="Proteomes" id="UP000026915">
    <property type="component" value="Chromosome 8"/>
</dbReference>
<gene>
    <name evidence="2" type="ORF">TCM_035252</name>
</gene>
<dbReference type="InParanoid" id="A0A061FPL9"/>
<dbReference type="EMBL" id="CM001886">
    <property type="protein sequence ID" value="EOY16479.1"/>
    <property type="molecule type" value="Genomic_DNA"/>
</dbReference>
<keyword evidence="1" id="KW-0812">Transmembrane</keyword>
<dbReference type="HOGENOM" id="CLU_2255092_0_0_1"/>
<sequence length="104" mass="11734">MLLSSVKANRLATEYFIGVGVATVIAMVEATNLTVMMRKAQRLKRKSLRRWCNGKATSKLKCCEAHVDGAYDQLMSFGFVFILHLMRELLEITNDLSKALQLKP</sequence>
<dbReference type="Gramene" id="EOY16479">
    <property type="protein sequence ID" value="EOY16479"/>
    <property type="gene ID" value="TCM_035252"/>
</dbReference>
<proteinExistence type="predicted"/>
<keyword evidence="1" id="KW-0472">Membrane</keyword>
<evidence type="ECO:0000256" key="1">
    <source>
        <dbReference type="SAM" id="Phobius"/>
    </source>
</evidence>
<evidence type="ECO:0000313" key="3">
    <source>
        <dbReference type="Proteomes" id="UP000026915"/>
    </source>
</evidence>
<reference evidence="2 3" key="1">
    <citation type="journal article" date="2013" name="Genome Biol.">
        <title>The genome sequence of the most widely cultivated cacao type and its use to identify candidate genes regulating pod color.</title>
        <authorList>
            <person name="Motamayor J.C."/>
            <person name="Mockaitis K."/>
            <person name="Schmutz J."/>
            <person name="Haiminen N."/>
            <person name="Iii D.L."/>
            <person name="Cornejo O."/>
            <person name="Findley S.D."/>
            <person name="Zheng P."/>
            <person name="Utro F."/>
            <person name="Royaert S."/>
            <person name="Saski C."/>
            <person name="Jenkins J."/>
            <person name="Podicheti R."/>
            <person name="Zhao M."/>
            <person name="Scheffler B.E."/>
            <person name="Stack J.C."/>
            <person name="Feltus F.A."/>
            <person name="Mustiga G.M."/>
            <person name="Amores F."/>
            <person name="Phillips W."/>
            <person name="Marelli J.P."/>
            <person name="May G.D."/>
            <person name="Shapiro H."/>
            <person name="Ma J."/>
            <person name="Bustamante C.D."/>
            <person name="Schnell R.J."/>
            <person name="Main D."/>
            <person name="Gilbert D."/>
            <person name="Parida L."/>
            <person name="Kuhn D.N."/>
        </authorList>
    </citation>
    <scope>NUCLEOTIDE SEQUENCE [LARGE SCALE GENOMIC DNA]</scope>
    <source>
        <strain evidence="3">cv. Matina 1-6</strain>
    </source>
</reference>
<name>A0A061FPL9_THECC</name>